<comment type="caution">
    <text evidence="6">The sequence shown here is derived from an EMBL/GenBank/DDBJ whole genome shotgun (WGS) entry which is preliminary data.</text>
</comment>
<sequence>MKTNAISKFLDEFAARVSSLPAPYPRFVVFVSATDGDSRARVRTITASTLEELRERLQEKGPLHMLGARHVRLDWATSVQAVSFATYIAALKKVKRNYSRKGLSLDADFQHAITEGELNGSALLYQGAQVPHCEINLNNLGIYWKRRFGKTFEAPKDTDTVHLFSTDGMFRDGDGGEIVHLEPSGPNGGRRVFDLMQPANLDFLIDQSAGYLAAQVNENGMFYYGRHPCFDRPINHYNTLRHASSTYALCEAYELSQRDDLREAIDRSLRQIAKNLVKYNKGPDGASAFLMDTGKEVKLGGNAVAILACCKFFEVTGDETVLELARRLGNGILAMQRADGSFCHVLDADTLTPKEEFRTVYYDGEAAFGLMRLYGATGDQRWLDATRRAVDYFIAKDYWQYNDHWLAYCVNELSRHDTDPKYIAFGIRNVRDYLPFIRERITTFPTLLELCCATRRLLQRALQDRSSTPVIDALDLHAFREAMEHRAQYLTNGFFFPEVAMYFRNPASVTGSFFIRHHGFRVRIDDVEHYLSGLIAYRSYLKERDNFIALCDQQKRRQVRKPGQARWTTQDITDLLPGSEWLHPPSARQELNGVSTFAPSFRADDIVFARHPDDRFGIRYEELEDSQIFPRLAIVSRNEGASVKAGSVLRVPDMSAALIALAHDARRSLAAPVVGVTGSAGKTTVTSMIAHCLGAVGKVHASRFSANMVRGLAWNLCCAPTDTEYCILEMAIGQMQENTRLARPDIAVFTNIHPAHLIYHKDTATIAQKKARIFTQMPDTGVAILNRDMTEYEIVETAAKNKGLKIVTYGWSDTANIFPVSPAPSASQITLSVFGEHHTVPTLSAGRYAIDNTMAVVAVVSELGQPVAPVLEHLTTFAKDVGRGQVIELAVAEGFAKILDHSYNANPASMRAALDEMLAMPCDGKRVAILGDMAELGEESGAEHVALLNLLREKPLDTVYLVGDAFKAGLASTEHDGRFNSLDLEDLENLLTEQVAPGDVVLVKGSNSTGLFQRLSKFRAS</sequence>
<dbReference type="InterPro" id="IPR051046">
    <property type="entry name" value="MurCDEF_CellWall_CoF430Synth"/>
</dbReference>
<keyword evidence="2" id="KW-0547">Nucleotide-binding</keyword>
<dbReference type="GO" id="GO:0005975">
    <property type="term" value="P:carbohydrate metabolic process"/>
    <property type="evidence" value="ECO:0007669"/>
    <property type="project" value="InterPro"/>
</dbReference>
<proteinExistence type="predicted"/>
<dbReference type="InterPro" id="IPR036615">
    <property type="entry name" value="Mur_ligase_C_dom_sf"/>
</dbReference>
<dbReference type="InterPro" id="IPR008928">
    <property type="entry name" value="6-hairpin_glycosidase_sf"/>
</dbReference>
<dbReference type="PANTHER" id="PTHR43024">
    <property type="entry name" value="UDP-N-ACETYLMURAMOYL-TRIPEPTIDE--D-ALANYL-D-ALANINE LIGASE"/>
    <property type="match status" value="1"/>
</dbReference>
<dbReference type="Gene3D" id="3.40.1190.10">
    <property type="entry name" value="Mur-like, catalytic domain"/>
    <property type="match status" value="1"/>
</dbReference>
<dbReference type="SUPFAM" id="SSF53623">
    <property type="entry name" value="MurD-like peptide ligases, catalytic domain"/>
    <property type="match status" value="1"/>
</dbReference>
<dbReference type="InterPro" id="IPR013221">
    <property type="entry name" value="Mur_ligase_cen"/>
</dbReference>
<accession>A0A073IZG9</accession>
<dbReference type="InterPro" id="IPR012341">
    <property type="entry name" value="6hp_glycosidase-like_sf"/>
</dbReference>
<evidence type="ECO:0000256" key="1">
    <source>
        <dbReference type="ARBA" id="ARBA00022598"/>
    </source>
</evidence>
<gene>
    <name evidence="6" type="ORF">SUH3_19855</name>
</gene>
<name>A0A073IZG9_9RHOB</name>
<dbReference type="InterPro" id="IPR036565">
    <property type="entry name" value="Mur-like_cat_sf"/>
</dbReference>
<feature type="domain" description="Mur ligase central" evidence="5">
    <location>
        <begin position="676"/>
        <end position="860"/>
    </location>
</feature>
<dbReference type="GO" id="GO:0005524">
    <property type="term" value="F:ATP binding"/>
    <property type="evidence" value="ECO:0007669"/>
    <property type="project" value="UniProtKB-KW"/>
</dbReference>
<dbReference type="PANTHER" id="PTHR43024:SF1">
    <property type="entry name" value="UDP-N-ACETYLMURAMOYL-TRIPEPTIDE--D-ALANYL-D-ALANINE LIGASE"/>
    <property type="match status" value="1"/>
</dbReference>
<evidence type="ECO:0000313" key="6">
    <source>
        <dbReference type="EMBL" id="KEJ95768.1"/>
    </source>
</evidence>
<keyword evidence="7" id="KW-1185">Reference proteome</keyword>
<keyword evidence="1" id="KW-0436">Ligase</keyword>
<feature type="domain" description="Mur ligase C-terminal" evidence="4">
    <location>
        <begin position="883"/>
        <end position="1006"/>
    </location>
</feature>
<evidence type="ECO:0008006" key="8">
    <source>
        <dbReference type="Google" id="ProtNLM"/>
    </source>
</evidence>
<organism evidence="6 7">
    <name type="scientific">Pseudosulfitobacter pseudonitzschiae</name>
    <dbReference type="NCBI Taxonomy" id="1402135"/>
    <lineage>
        <taxon>Bacteria</taxon>
        <taxon>Pseudomonadati</taxon>
        <taxon>Pseudomonadota</taxon>
        <taxon>Alphaproteobacteria</taxon>
        <taxon>Rhodobacterales</taxon>
        <taxon>Roseobacteraceae</taxon>
        <taxon>Pseudosulfitobacter</taxon>
    </lineage>
</organism>
<dbReference type="Pfam" id="PF02875">
    <property type="entry name" value="Mur_ligase_C"/>
    <property type="match status" value="1"/>
</dbReference>
<keyword evidence="3" id="KW-0067">ATP-binding</keyword>
<dbReference type="AlphaFoldDB" id="A0A073IZG9"/>
<reference evidence="6 7" key="1">
    <citation type="submission" date="2014-01" db="EMBL/GenBank/DDBJ databases">
        <title>Sulfitobacter sp. H3 (MCCC 1A00686) Genome Sequencing.</title>
        <authorList>
            <person name="Lai Q."/>
            <person name="Hong Z."/>
        </authorList>
    </citation>
    <scope>NUCLEOTIDE SEQUENCE [LARGE SCALE GENOMIC DNA]</scope>
    <source>
        <strain evidence="6 7">H3</strain>
    </source>
</reference>
<dbReference type="Gene3D" id="1.50.10.10">
    <property type="match status" value="1"/>
</dbReference>
<protein>
    <recommendedName>
        <fullName evidence="8">UDP-N-acetylmuramoyl-tripeptide--D-alanyl-D-alanine ligase</fullName>
    </recommendedName>
</protein>
<dbReference type="InterPro" id="IPR004101">
    <property type="entry name" value="Mur_ligase_C"/>
</dbReference>
<evidence type="ECO:0000256" key="2">
    <source>
        <dbReference type="ARBA" id="ARBA00022741"/>
    </source>
</evidence>
<evidence type="ECO:0000313" key="7">
    <source>
        <dbReference type="Proteomes" id="UP000027746"/>
    </source>
</evidence>
<dbReference type="GO" id="GO:0016881">
    <property type="term" value="F:acid-amino acid ligase activity"/>
    <property type="evidence" value="ECO:0007669"/>
    <property type="project" value="InterPro"/>
</dbReference>
<dbReference type="Pfam" id="PF08245">
    <property type="entry name" value="Mur_ligase_M"/>
    <property type="match status" value="1"/>
</dbReference>
<dbReference type="EMBL" id="JAMD01000005">
    <property type="protein sequence ID" value="KEJ95768.1"/>
    <property type="molecule type" value="Genomic_DNA"/>
</dbReference>
<evidence type="ECO:0000259" key="5">
    <source>
        <dbReference type="Pfam" id="PF08245"/>
    </source>
</evidence>
<evidence type="ECO:0000256" key="3">
    <source>
        <dbReference type="ARBA" id="ARBA00022840"/>
    </source>
</evidence>
<dbReference type="SUPFAM" id="SSF48208">
    <property type="entry name" value="Six-hairpin glycosidases"/>
    <property type="match status" value="1"/>
</dbReference>
<dbReference type="Gene3D" id="3.90.190.20">
    <property type="entry name" value="Mur ligase, C-terminal domain"/>
    <property type="match status" value="1"/>
</dbReference>
<dbReference type="SUPFAM" id="SSF53244">
    <property type="entry name" value="MurD-like peptide ligases, peptide-binding domain"/>
    <property type="match status" value="1"/>
</dbReference>
<dbReference type="Proteomes" id="UP000027746">
    <property type="component" value="Unassembled WGS sequence"/>
</dbReference>
<evidence type="ECO:0000259" key="4">
    <source>
        <dbReference type="Pfam" id="PF02875"/>
    </source>
</evidence>